<sequence>MLLQRDCRFISLSKFLCIRIAVGLHSHRIRALNLELHGNKTRRDPRQECQLRAIARVGPVVRSQLQAGGIQVRNSIRRTNSLVREPGTLNPPESNALSLVRRGTLDMGVSQVSSSSCDLAEPIRPKMNLLLLHRGP</sequence>
<dbReference type="EMBL" id="BGPR01000927">
    <property type="protein sequence ID" value="GBM40357.1"/>
    <property type="molecule type" value="Genomic_DNA"/>
</dbReference>
<evidence type="ECO:0000313" key="2">
    <source>
        <dbReference type="Proteomes" id="UP000499080"/>
    </source>
</evidence>
<evidence type="ECO:0000313" key="1">
    <source>
        <dbReference type="EMBL" id="GBM40357.1"/>
    </source>
</evidence>
<comment type="caution">
    <text evidence="1">The sequence shown here is derived from an EMBL/GenBank/DDBJ whole genome shotgun (WGS) entry which is preliminary data.</text>
</comment>
<dbReference type="AlphaFoldDB" id="A0A4Y2FH90"/>
<name>A0A4Y2FH90_ARAVE</name>
<organism evidence="1 2">
    <name type="scientific">Araneus ventricosus</name>
    <name type="common">Orbweaver spider</name>
    <name type="synonym">Epeira ventricosa</name>
    <dbReference type="NCBI Taxonomy" id="182803"/>
    <lineage>
        <taxon>Eukaryota</taxon>
        <taxon>Metazoa</taxon>
        <taxon>Ecdysozoa</taxon>
        <taxon>Arthropoda</taxon>
        <taxon>Chelicerata</taxon>
        <taxon>Arachnida</taxon>
        <taxon>Araneae</taxon>
        <taxon>Araneomorphae</taxon>
        <taxon>Entelegynae</taxon>
        <taxon>Araneoidea</taxon>
        <taxon>Araneidae</taxon>
        <taxon>Araneus</taxon>
    </lineage>
</organism>
<proteinExistence type="predicted"/>
<protein>
    <submittedName>
        <fullName evidence="1">Uncharacterized protein</fullName>
    </submittedName>
</protein>
<accession>A0A4Y2FH90</accession>
<dbReference type="Proteomes" id="UP000499080">
    <property type="component" value="Unassembled WGS sequence"/>
</dbReference>
<reference evidence="1 2" key="1">
    <citation type="journal article" date="2019" name="Sci. Rep.">
        <title>Orb-weaving spider Araneus ventricosus genome elucidates the spidroin gene catalogue.</title>
        <authorList>
            <person name="Kono N."/>
            <person name="Nakamura H."/>
            <person name="Ohtoshi R."/>
            <person name="Moran D.A.P."/>
            <person name="Shinohara A."/>
            <person name="Yoshida Y."/>
            <person name="Fujiwara M."/>
            <person name="Mori M."/>
            <person name="Tomita M."/>
            <person name="Arakawa K."/>
        </authorList>
    </citation>
    <scope>NUCLEOTIDE SEQUENCE [LARGE SCALE GENOMIC DNA]</scope>
</reference>
<keyword evidence="2" id="KW-1185">Reference proteome</keyword>
<gene>
    <name evidence="1" type="ORF">AVEN_85413_1</name>
</gene>